<evidence type="ECO:0000256" key="2">
    <source>
        <dbReference type="ARBA" id="ARBA00006459"/>
    </source>
</evidence>
<dbReference type="Pfam" id="PF00209">
    <property type="entry name" value="SNF"/>
    <property type="match status" value="1"/>
</dbReference>
<reference evidence="10" key="1">
    <citation type="submission" date="2021-12" db="EMBL/GenBank/DDBJ databases">
        <authorList>
            <person name="King R."/>
        </authorList>
    </citation>
    <scope>NUCLEOTIDE SEQUENCE</scope>
</reference>
<dbReference type="PANTHER" id="PTHR11616">
    <property type="entry name" value="SODIUM/CHLORIDE DEPENDENT TRANSPORTER"/>
    <property type="match status" value="1"/>
</dbReference>
<dbReference type="GO" id="GO:0006865">
    <property type="term" value="P:amino acid transport"/>
    <property type="evidence" value="ECO:0007669"/>
    <property type="project" value="TreeGrafter"/>
</dbReference>
<proteinExistence type="inferred from homology"/>
<feature type="transmembrane region" description="Helical" evidence="9">
    <location>
        <begin position="31"/>
        <end position="56"/>
    </location>
</feature>
<dbReference type="Proteomes" id="UP001153714">
    <property type="component" value="Chromosome 6"/>
</dbReference>
<evidence type="ECO:0000313" key="10">
    <source>
        <dbReference type="EMBL" id="CAG9794006.1"/>
    </source>
</evidence>
<feature type="disulfide bond" evidence="8">
    <location>
        <begin position="68"/>
        <end position="76"/>
    </location>
</feature>
<keyword evidence="3" id="KW-0813">Transport</keyword>
<evidence type="ECO:0000256" key="4">
    <source>
        <dbReference type="ARBA" id="ARBA00022692"/>
    </source>
</evidence>
<evidence type="ECO:0000256" key="1">
    <source>
        <dbReference type="ARBA" id="ARBA00004141"/>
    </source>
</evidence>
<keyword evidence="7 9" id="KW-0472">Membrane</keyword>
<keyword evidence="8" id="KW-1015">Disulfide bond</keyword>
<evidence type="ECO:0000256" key="3">
    <source>
        <dbReference type="ARBA" id="ARBA00022448"/>
    </source>
</evidence>
<sequence length="316" mass="35416">MFYLELALGVVTKKGVLRCWDLAPQARGIGFAMMVCCVFTALALGAVAAWCLALLVHCFHSFLPWLHCAASATPACAARHRPLQRGSETPAQSFFLYLVLFKDVIAYFVLFCFALGAGRLKGAAAMFRLCDWSVLFDNIQIWRDAVEYSLIEMTVSQGSLIMLGAYCPERHKLGMTALLAFTASKTSSMISAFILGATHGALQADYESNDTSIWRGASASMVLWEDFVARVPGSTVGANYYVFVHWSYTTKDFVGISNPCVRFIHHHWDYYFMYADYVRDEWRLVSGERNGRWLGIAHARFPASDDYHAVLLYLQV</sequence>
<evidence type="ECO:0000256" key="6">
    <source>
        <dbReference type="ARBA" id="ARBA00022989"/>
    </source>
</evidence>
<dbReference type="PROSITE" id="PS50267">
    <property type="entry name" value="NA_NEUROTRAN_SYMP_3"/>
    <property type="match status" value="1"/>
</dbReference>
<accession>A0A9N9WK19</accession>
<protein>
    <submittedName>
        <fullName evidence="10">Uncharacterized protein</fullName>
    </submittedName>
</protein>
<dbReference type="InterPro" id="IPR037272">
    <property type="entry name" value="SNS_sf"/>
</dbReference>
<comment type="similarity">
    <text evidence="2">Belongs to the sodium:neurotransmitter symporter (SNF) (TC 2.A.22) family.</text>
</comment>
<keyword evidence="6 9" id="KW-1133">Transmembrane helix</keyword>
<dbReference type="GO" id="GO:0005886">
    <property type="term" value="C:plasma membrane"/>
    <property type="evidence" value="ECO:0007669"/>
    <property type="project" value="TreeGrafter"/>
</dbReference>
<evidence type="ECO:0000256" key="8">
    <source>
        <dbReference type="PIRSR" id="PIRSR600175-2"/>
    </source>
</evidence>
<dbReference type="PANTHER" id="PTHR11616:SF240">
    <property type="entry name" value="BLOATED TUBULES, ISOFORM B-RELATED"/>
    <property type="match status" value="1"/>
</dbReference>
<organism evidence="10 11">
    <name type="scientific">Diatraea saccharalis</name>
    <name type="common">sugarcane borer</name>
    <dbReference type="NCBI Taxonomy" id="40085"/>
    <lineage>
        <taxon>Eukaryota</taxon>
        <taxon>Metazoa</taxon>
        <taxon>Ecdysozoa</taxon>
        <taxon>Arthropoda</taxon>
        <taxon>Hexapoda</taxon>
        <taxon>Insecta</taxon>
        <taxon>Pterygota</taxon>
        <taxon>Neoptera</taxon>
        <taxon>Endopterygota</taxon>
        <taxon>Lepidoptera</taxon>
        <taxon>Glossata</taxon>
        <taxon>Ditrysia</taxon>
        <taxon>Pyraloidea</taxon>
        <taxon>Crambidae</taxon>
        <taxon>Crambinae</taxon>
        <taxon>Diatraea</taxon>
    </lineage>
</organism>
<dbReference type="GO" id="GO:0035725">
    <property type="term" value="P:sodium ion transmembrane transport"/>
    <property type="evidence" value="ECO:0007669"/>
    <property type="project" value="TreeGrafter"/>
</dbReference>
<feature type="transmembrane region" description="Helical" evidence="9">
    <location>
        <begin position="94"/>
        <end position="118"/>
    </location>
</feature>
<dbReference type="InterPro" id="IPR000175">
    <property type="entry name" value="Na/ntran_symport"/>
</dbReference>
<evidence type="ECO:0000256" key="7">
    <source>
        <dbReference type="ARBA" id="ARBA00023136"/>
    </source>
</evidence>
<keyword evidence="4 9" id="KW-0812">Transmembrane</keyword>
<keyword evidence="11" id="KW-1185">Reference proteome</keyword>
<name>A0A9N9WK19_9NEOP</name>
<evidence type="ECO:0000313" key="11">
    <source>
        <dbReference type="Proteomes" id="UP001153714"/>
    </source>
</evidence>
<gene>
    <name evidence="10" type="ORF">DIATSA_LOCUS11408</name>
</gene>
<comment type="subcellular location">
    <subcellularLocation>
        <location evidence="1">Membrane</location>
        <topology evidence="1">Multi-pass membrane protein</topology>
    </subcellularLocation>
</comment>
<dbReference type="OrthoDB" id="6581954at2759"/>
<evidence type="ECO:0000256" key="9">
    <source>
        <dbReference type="SAM" id="Phobius"/>
    </source>
</evidence>
<reference evidence="10" key="2">
    <citation type="submission" date="2022-10" db="EMBL/GenBank/DDBJ databases">
        <authorList>
            <consortium name="ENA_rothamsted_submissions"/>
            <consortium name="culmorum"/>
            <person name="King R."/>
        </authorList>
    </citation>
    <scope>NUCLEOTIDE SEQUENCE</scope>
</reference>
<keyword evidence="5" id="KW-0769">Symport</keyword>
<dbReference type="SUPFAM" id="SSF161070">
    <property type="entry name" value="SNF-like"/>
    <property type="match status" value="1"/>
</dbReference>
<evidence type="ECO:0000256" key="5">
    <source>
        <dbReference type="ARBA" id="ARBA00022847"/>
    </source>
</evidence>
<dbReference type="GO" id="GO:0015293">
    <property type="term" value="F:symporter activity"/>
    <property type="evidence" value="ECO:0007669"/>
    <property type="project" value="UniProtKB-KW"/>
</dbReference>
<dbReference type="AlphaFoldDB" id="A0A9N9WK19"/>
<dbReference type="EMBL" id="OU893337">
    <property type="protein sequence ID" value="CAG9794006.1"/>
    <property type="molecule type" value="Genomic_DNA"/>
</dbReference>